<dbReference type="GO" id="GO:1901135">
    <property type="term" value="P:carbohydrate derivative metabolic process"/>
    <property type="evidence" value="ECO:0007669"/>
    <property type="project" value="UniProtKB-ARBA"/>
</dbReference>
<dbReference type="Proteomes" id="UP001289374">
    <property type="component" value="Unassembled WGS sequence"/>
</dbReference>
<keyword evidence="2" id="KW-1185">Reference proteome</keyword>
<sequence length="91" mass="10169">MGSLATEQKTIHVLMFPWLAHGHISPYLELAKRLTKRDFIIHLCSTPANLSSIKHKIGEKFALSIRLVELHLPSLPNLPPATTPPMASHRT</sequence>
<organism evidence="1 2">
    <name type="scientific">Sesamum angolense</name>
    <dbReference type="NCBI Taxonomy" id="2727404"/>
    <lineage>
        <taxon>Eukaryota</taxon>
        <taxon>Viridiplantae</taxon>
        <taxon>Streptophyta</taxon>
        <taxon>Embryophyta</taxon>
        <taxon>Tracheophyta</taxon>
        <taxon>Spermatophyta</taxon>
        <taxon>Magnoliopsida</taxon>
        <taxon>eudicotyledons</taxon>
        <taxon>Gunneridae</taxon>
        <taxon>Pentapetalae</taxon>
        <taxon>asterids</taxon>
        <taxon>lamiids</taxon>
        <taxon>Lamiales</taxon>
        <taxon>Pedaliaceae</taxon>
        <taxon>Sesamum</taxon>
    </lineage>
</organism>
<dbReference type="GO" id="GO:0008194">
    <property type="term" value="F:UDP-glycosyltransferase activity"/>
    <property type="evidence" value="ECO:0007669"/>
    <property type="project" value="UniProtKB-ARBA"/>
</dbReference>
<dbReference type="SUPFAM" id="SSF53756">
    <property type="entry name" value="UDP-Glycosyltransferase/glycogen phosphorylase"/>
    <property type="match status" value="1"/>
</dbReference>
<accession>A0AAE1XGW8</accession>
<dbReference type="EMBL" id="JACGWL010000001">
    <property type="protein sequence ID" value="KAK4411226.1"/>
    <property type="molecule type" value="Genomic_DNA"/>
</dbReference>
<dbReference type="Gene3D" id="3.40.50.2000">
    <property type="entry name" value="Glycogen Phosphorylase B"/>
    <property type="match status" value="1"/>
</dbReference>
<name>A0AAE1XGW8_9LAMI</name>
<reference evidence="1" key="1">
    <citation type="submission" date="2020-06" db="EMBL/GenBank/DDBJ databases">
        <authorList>
            <person name="Li T."/>
            <person name="Hu X."/>
            <person name="Zhang T."/>
            <person name="Song X."/>
            <person name="Zhang H."/>
            <person name="Dai N."/>
            <person name="Sheng W."/>
            <person name="Hou X."/>
            <person name="Wei L."/>
        </authorList>
    </citation>
    <scope>NUCLEOTIDE SEQUENCE</scope>
    <source>
        <strain evidence="1">K16</strain>
        <tissue evidence="1">Leaf</tissue>
    </source>
</reference>
<evidence type="ECO:0000313" key="2">
    <source>
        <dbReference type="Proteomes" id="UP001289374"/>
    </source>
</evidence>
<dbReference type="PANTHER" id="PTHR48044">
    <property type="entry name" value="GLYCOSYLTRANSFERASE"/>
    <property type="match status" value="1"/>
</dbReference>
<dbReference type="PANTHER" id="PTHR48044:SF39">
    <property type="entry name" value="GLYCOSYLTRANSFERASE"/>
    <property type="match status" value="1"/>
</dbReference>
<evidence type="ECO:0000313" key="1">
    <source>
        <dbReference type="EMBL" id="KAK4411226.1"/>
    </source>
</evidence>
<protein>
    <submittedName>
        <fullName evidence="1">Beta-D-glucosyl crocetin beta-1,6-glucosyltransferase</fullName>
    </submittedName>
</protein>
<comment type="caution">
    <text evidence="1">The sequence shown here is derived from an EMBL/GenBank/DDBJ whole genome shotgun (WGS) entry which is preliminary data.</text>
</comment>
<gene>
    <name evidence="1" type="ORF">Sango_0195600</name>
</gene>
<dbReference type="AlphaFoldDB" id="A0AAE1XGW8"/>
<proteinExistence type="predicted"/>
<reference evidence="1" key="2">
    <citation type="journal article" date="2024" name="Plant">
        <title>Genomic evolution and insights into agronomic trait innovations of Sesamum species.</title>
        <authorList>
            <person name="Miao H."/>
            <person name="Wang L."/>
            <person name="Qu L."/>
            <person name="Liu H."/>
            <person name="Sun Y."/>
            <person name="Le M."/>
            <person name="Wang Q."/>
            <person name="Wei S."/>
            <person name="Zheng Y."/>
            <person name="Lin W."/>
            <person name="Duan Y."/>
            <person name="Cao H."/>
            <person name="Xiong S."/>
            <person name="Wang X."/>
            <person name="Wei L."/>
            <person name="Li C."/>
            <person name="Ma Q."/>
            <person name="Ju M."/>
            <person name="Zhao R."/>
            <person name="Li G."/>
            <person name="Mu C."/>
            <person name="Tian Q."/>
            <person name="Mei H."/>
            <person name="Zhang T."/>
            <person name="Gao T."/>
            <person name="Zhang H."/>
        </authorList>
    </citation>
    <scope>NUCLEOTIDE SEQUENCE</scope>
    <source>
        <strain evidence="1">K16</strain>
    </source>
</reference>